<gene>
    <name evidence="1" type="ORF">AW0309160_01349</name>
</gene>
<accession>A0A5Q4YXU7</accession>
<dbReference type="AlphaFoldDB" id="A0A5Q4YXU7"/>
<name>A0A5Q4YXU7_9GAMM</name>
<dbReference type="EMBL" id="LR721750">
    <property type="protein sequence ID" value="VVV03966.1"/>
    <property type="molecule type" value="Genomic_DNA"/>
</dbReference>
<organism evidence="1">
    <name type="scientific">Aliivibrio wodanis</name>
    <dbReference type="NCBI Taxonomy" id="80852"/>
    <lineage>
        <taxon>Bacteria</taxon>
        <taxon>Pseudomonadati</taxon>
        <taxon>Pseudomonadota</taxon>
        <taxon>Gammaproteobacteria</taxon>
        <taxon>Vibrionales</taxon>
        <taxon>Vibrionaceae</taxon>
        <taxon>Aliivibrio</taxon>
    </lineage>
</organism>
<proteinExistence type="predicted"/>
<evidence type="ECO:0000313" key="1">
    <source>
        <dbReference type="EMBL" id="VVV03966.1"/>
    </source>
</evidence>
<reference evidence="1" key="1">
    <citation type="submission" date="2019-09" db="EMBL/GenBank/DDBJ databases">
        <authorList>
            <person name="Hjerde E."/>
        </authorList>
    </citation>
    <scope>NUCLEOTIDE SEQUENCE</scope>
    <source>
        <strain evidence="1">06/09/160</strain>
    </source>
</reference>
<protein>
    <submittedName>
        <fullName evidence="1">Uncharacterized protein</fullName>
    </submittedName>
</protein>
<sequence>MASPLADLDELVLKCRDEKAKKYIKEAVNCYKSGAFRSAIVSTWIAVTFDLIDKFKELSALGDKEAEKQVEEIEKARRINDISRFLQLEREIIDVARDKLELISHTESIDLERLQEDRNRCAHPSMNLEGDIFNPSAELARLHISSAVNHLLQYPPSQGKYALDQLFLDIESNYFPSSKKDILLAIKSSPLIKPRHSLLRNFMVILIKKALSTEVDPFKLHKLYFVLSAISELHNQQYNEILSKDLSKIVLRVPDDELNNVTTLLINLNDSWVYLDDVAQVKINTYVKDLPKDDMPNMELLLKYEPLKVSAEERLSRASMSELISIVPFDMDARIIDRMIDLYGKVGNFYAANDWVQETLIYVDKFSIKQIEQLIKVASENSQITGSNEYPRFIKAIRNKKIISETELNKLLVEFKMKDLVVKTESETSEQL</sequence>